<dbReference type="Ensembl" id="ENSCINT00000036788.1">
    <property type="protein sequence ID" value="ENSCINP00000033200.1"/>
    <property type="gene ID" value="ENSCING00000018913.1"/>
</dbReference>
<dbReference type="Proteomes" id="UP000008144">
    <property type="component" value="Chromosome 8"/>
</dbReference>
<dbReference type="EMBL" id="EAAA01002622">
    <property type="status" value="NOT_ANNOTATED_CDS"/>
    <property type="molecule type" value="Genomic_DNA"/>
</dbReference>
<reference evidence="2" key="1">
    <citation type="journal article" date="2002" name="Science">
        <title>The draft genome of Ciona intestinalis: insights into chordate and vertebrate origins.</title>
        <authorList>
            <person name="Dehal P."/>
            <person name="Satou Y."/>
            <person name="Campbell R.K."/>
            <person name="Chapman J."/>
            <person name="Degnan B."/>
            <person name="De Tomaso A."/>
            <person name="Davidson B."/>
            <person name="Di Gregorio A."/>
            <person name="Gelpke M."/>
            <person name="Goodstein D.M."/>
            <person name="Harafuji N."/>
            <person name="Hastings K.E."/>
            <person name="Ho I."/>
            <person name="Hotta K."/>
            <person name="Huang W."/>
            <person name="Kawashima T."/>
            <person name="Lemaire P."/>
            <person name="Martinez D."/>
            <person name="Meinertzhagen I.A."/>
            <person name="Necula S."/>
            <person name="Nonaka M."/>
            <person name="Putnam N."/>
            <person name="Rash S."/>
            <person name="Saiga H."/>
            <person name="Satake M."/>
            <person name="Terry A."/>
            <person name="Yamada L."/>
            <person name="Wang H.G."/>
            <person name="Awazu S."/>
            <person name="Azumi K."/>
            <person name="Boore J."/>
            <person name="Branno M."/>
            <person name="Chin-Bow S."/>
            <person name="DeSantis R."/>
            <person name="Doyle S."/>
            <person name="Francino P."/>
            <person name="Keys D.N."/>
            <person name="Haga S."/>
            <person name="Hayashi H."/>
            <person name="Hino K."/>
            <person name="Imai K.S."/>
            <person name="Inaba K."/>
            <person name="Kano S."/>
            <person name="Kobayashi K."/>
            <person name="Kobayashi M."/>
            <person name="Lee B.I."/>
            <person name="Makabe K.W."/>
            <person name="Manohar C."/>
            <person name="Matassi G."/>
            <person name="Medina M."/>
            <person name="Mochizuki Y."/>
            <person name="Mount S."/>
            <person name="Morishita T."/>
            <person name="Miura S."/>
            <person name="Nakayama A."/>
            <person name="Nishizaka S."/>
            <person name="Nomoto H."/>
            <person name="Ohta F."/>
            <person name="Oishi K."/>
            <person name="Rigoutsos I."/>
            <person name="Sano M."/>
            <person name="Sasaki A."/>
            <person name="Sasakura Y."/>
            <person name="Shoguchi E."/>
            <person name="Shin-i T."/>
            <person name="Spagnuolo A."/>
            <person name="Stainier D."/>
            <person name="Suzuki M.M."/>
            <person name="Tassy O."/>
            <person name="Takatori N."/>
            <person name="Tokuoka M."/>
            <person name="Yagi K."/>
            <person name="Yoshizaki F."/>
            <person name="Wada S."/>
            <person name="Zhang C."/>
            <person name="Hyatt P.D."/>
            <person name="Larimer F."/>
            <person name="Detter C."/>
            <person name="Doggett N."/>
            <person name="Glavina T."/>
            <person name="Hawkins T."/>
            <person name="Richardson P."/>
            <person name="Lucas S."/>
            <person name="Kohara Y."/>
            <person name="Levine M."/>
            <person name="Satoh N."/>
            <person name="Rokhsar D.S."/>
        </authorList>
    </citation>
    <scope>NUCLEOTIDE SEQUENCE [LARGE SCALE GENOMIC DNA]</scope>
</reference>
<proteinExistence type="predicted"/>
<dbReference type="InParanoid" id="H2XU66"/>
<accession>H2XU66</accession>
<keyword evidence="2" id="KW-1185">Reference proteome</keyword>
<organism evidence="1 2">
    <name type="scientific">Ciona intestinalis</name>
    <name type="common">Transparent sea squirt</name>
    <name type="synonym">Ascidia intestinalis</name>
    <dbReference type="NCBI Taxonomy" id="7719"/>
    <lineage>
        <taxon>Eukaryota</taxon>
        <taxon>Metazoa</taxon>
        <taxon>Chordata</taxon>
        <taxon>Tunicata</taxon>
        <taxon>Ascidiacea</taxon>
        <taxon>Phlebobranchia</taxon>
        <taxon>Cionidae</taxon>
        <taxon>Ciona</taxon>
    </lineage>
</organism>
<reference evidence="1" key="3">
    <citation type="submission" date="2025-08" db="UniProtKB">
        <authorList>
            <consortium name="Ensembl"/>
        </authorList>
    </citation>
    <scope>IDENTIFICATION</scope>
</reference>
<sequence>SPPELKSPKAKLGEPGDTSAWKRVSNCPLHHTLLEFGGPPAFHCTLSTFHTPTAPAFAPVGYVLTLT</sequence>
<dbReference type="HOGENOM" id="CLU_2819052_0_0_1"/>
<dbReference type="AlphaFoldDB" id="H2XU66"/>
<name>H2XU66_CIOIN</name>
<evidence type="ECO:0000313" key="1">
    <source>
        <dbReference type="Ensembl" id="ENSCINP00000033200.1"/>
    </source>
</evidence>
<protein>
    <submittedName>
        <fullName evidence="1">Uncharacterized protein</fullName>
    </submittedName>
</protein>
<reference evidence="1" key="2">
    <citation type="journal article" date="2008" name="Genome Biol.">
        <title>Improved genome assembly and evidence-based global gene model set for the chordate Ciona intestinalis: new insight into intron and operon populations.</title>
        <authorList>
            <person name="Satou Y."/>
            <person name="Mineta K."/>
            <person name="Ogasawara M."/>
            <person name="Sasakura Y."/>
            <person name="Shoguchi E."/>
            <person name="Ueno K."/>
            <person name="Yamada L."/>
            <person name="Matsumoto J."/>
            <person name="Wasserscheid J."/>
            <person name="Dewar K."/>
            <person name="Wiley G.B."/>
            <person name="Macmil S.L."/>
            <person name="Roe B.A."/>
            <person name="Zeller R.W."/>
            <person name="Hastings K.E."/>
            <person name="Lemaire P."/>
            <person name="Lindquist E."/>
            <person name="Endo T."/>
            <person name="Hotta K."/>
            <person name="Inaba K."/>
        </authorList>
    </citation>
    <scope>NUCLEOTIDE SEQUENCE [LARGE SCALE GENOMIC DNA]</scope>
    <source>
        <strain evidence="1">wild type</strain>
    </source>
</reference>
<reference evidence="1" key="4">
    <citation type="submission" date="2025-09" db="UniProtKB">
        <authorList>
            <consortium name="Ensembl"/>
        </authorList>
    </citation>
    <scope>IDENTIFICATION</scope>
</reference>
<evidence type="ECO:0000313" key="2">
    <source>
        <dbReference type="Proteomes" id="UP000008144"/>
    </source>
</evidence>